<dbReference type="RefSeq" id="WP_215884697.1">
    <property type="nucleotide sequence ID" value="NZ_JAAOMP010000151.1"/>
</dbReference>
<dbReference type="InterPro" id="IPR007569">
    <property type="entry name" value="DUF559"/>
</dbReference>
<comment type="caution">
    <text evidence="2">The sequence shown here is derived from an EMBL/GenBank/DDBJ whole genome shotgun (WGS) entry which is preliminary data.</text>
</comment>
<dbReference type="Pfam" id="PF04480">
    <property type="entry name" value="DUF559"/>
    <property type="match status" value="1"/>
</dbReference>
<proteinExistence type="predicted"/>
<evidence type="ECO:0000259" key="1">
    <source>
        <dbReference type="Pfam" id="PF04480"/>
    </source>
</evidence>
<evidence type="ECO:0000313" key="3">
    <source>
        <dbReference type="Proteomes" id="UP000755654"/>
    </source>
</evidence>
<keyword evidence="3" id="KW-1185">Reference proteome</keyword>
<sequence length="141" mass="15859">MARLTLADLPPAMREQVMAQFGGAHVPLSKAKPGKKVGAPISPYADRLGDALDARFPGRMLREHAPIEGRKFRIDFAFPLEKVAIEFDGYRYHGFSKKGFKQGLERQNILVAHGWRVLRYTLTDVRDRLDEVLEEVGQALG</sequence>
<organism evidence="2 3">
    <name type="scientific">Acidithiobacillus sulfurivorans</name>
    <dbReference type="NCBI Taxonomy" id="1958756"/>
    <lineage>
        <taxon>Bacteria</taxon>
        <taxon>Pseudomonadati</taxon>
        <taxon>Pseudomonadota</taxon>
        <taxon>Acidithiobacillia</taxon>
        <taxon>Acidithiobacillales</taxon>
        <taxon>Acidithiobacillaceae</taxon>
        <taxon>Acidithiobacillus</taxon>
    </lineage>
</organism>
<evidence type="ECO:0000313" key="2">
    <source>
        <dbReference type="EMBL" id="MBU2761171.1"/>
    </source>
</evidence>
<gene>
    <name evidence="2" type="ORF">HAP95_13615</name>
</gene>
<reference evidence="2 3" key="1">
    <citation type="journal article" date="2021" name="ISME J.">
        <title>Genomic evolution of the class Acidithiobacillia: deep-branching Proteobacteria living in extreme acidic conditions.</title>
        <authorList>
            <person name="Moya-Beltran A."/>
            <person name="Beard S."/>
            <person name="Rojas-Villalobos C."/>
            <person name="Issotta F."/>
            <person name="Gallardo Y."/>
            <person name="Ulloa R."/>
            <person name="Giaveno A."/>
            <person name="Degli Esposti M."/>
            <person name="Johnson D.B."/>
            <person name="Quatrini R."/>
        </authorList>
    </citation>
    <scope>NUCLEOTIDE SEQUENCE [LARGE SCALE GENOMIC DNA]</scope>
    <source>
        <strain evidence="2 3">RW2</strain>
    </source>
</reference>
<dbReference type="Gene3D" id="3.40.960.10">
    <property type="entry name" value="VSR Endonuclease"/>
    <property type="match status" value="1"/>
</dbReference>
<dbReference type="EMBL" id="JAAOMP010000151">
    <property type="protein sequence ID" value="MBU2761171.1"/>
    <property type="molecule type" value="Genomic_DNA"/>
</dbReference>
<dbReference type="InterPro" id="IPR011335">
    <property type="entry name" value="Restrct_endonuc-II-like"/>
</dbReference>
<dbReference type="SUPFAM" id="SSF52980">
    <property type="entry name" value="Restriction endonuclease-like"/>
    <property type="match status" value="1"/>
</dbReference>
<feature type="domain" description="DUF559" evidence="1">
    <location>
        <begin position="60"/>
        <end position="140"/>
    </location>
</feature>
<protein>
    <submittedName>
        <fullName evidence="2">DUF559 domain-containing protein</fullName>
    </submittedName>
</protein>
<accession>A0ABS6A0Z5</accession>
<dbReference type="Proteomes" id="UP000755654">
    <property type="component" value="Unassembled WGS sequence"/>
</dbReference>
<name>A0ABS6A0Z5_9PROT</name>